<keyword evidence="2" id="KW-1185">Reference proteome</keyword>
<dbReference type="Proteomes" id="UP000253495">
    <property type="component" value="Unassembled WGS sequence"/>
</dbReference>
<proteinExistence type="predicted"/>
<name>A0A368W1P9_9ACTN</name>
<organism evidence="1 2">
    <name type="scientific">Halopolyspora algeriensis</name>
    <dbReference type="NCBI Taxonomy" id="1500506"/>
    <lineage>
        <taxon>Bacteria</taxon>
        <taxon>Bacillati</taxon>
        <taxon>Actinomycetota</taxon>
        <taxon>Actinomycetes</taxon>
        <taxon>Actinomycetes incertae sedis</taxon>
        <taxon>Halopolyspora</taxon>
    </lineage>
</organism>
<comment type="caution">
    <text evidence="1">The sequence shown here is derived from an EMBL/GenBank/DDBJ whole genome shotgun (WGS) entry which is preliminary data.</text>
</comment>
<accession>A0A368W1P9</accession>
<gene>
    <name evidence="1" type="ORF">DFQ14_102219</name>
</gene>
<dbReference type="EMBL" id="QPJC01000002">
    <property type="protein sequence ID" value="RCW45918.1"/>
    <property type="molecule type" value="Genomic_DNA"/>
</dbReference>
<evidence type="ECO:0000313" key="2">
    <source>
        <dbReference type="Proteomes" id="UP000253495"/>
    </source>
</evidence>
<dbReference type="AlphaFoldDB" id="A0A368W1P9"/>
<protein>
    <submittedName>
        <fullName evidence="1">Uncharacterized protein</fullName>
    </submittedName>
</protein>
<reference evidence="1 2" key="1">
    <citation type="submission" date="2018-07" db="EMBL/GenBank/DDBJ databases">
        <title>Genomic Encyclopedia of Type Strains, Phase III (KMG-III): the genomes of soil and plant-associated and newly described type strains.</title>
        <authorList>
            <person name="Whitman W."/>
        </authorList>
    </citation>
    <scope>NUCLEOTIDE SEQUENCE [LARGE SCALE GENOMIC DNA]</scope>
    <source>
        <strain evidence="1 2">CECT 8575</strain>
    </source>
</reference>
<evidence type="ECO:0000313" key="1">
    <source>
        <dbReference type="EMBL" id="RCW45918.1"/>
    </source>
</evidence>
<sequence>MVLVRKGACVVSMADLLHGLVDDAGLFPPTALDMPAAVERHRADQQAGEPMLTHRFLCPASRLDELRGQLTGSDRFRLGLIADQGADGLSEVLDAVILDHRLSLALLEIPLAAFRDQHSSSGVSAALRELERISVEVAAYFEPATLDDVDEVIAELAASAGGRRRVGGKLRCGGVRAELFPGPQQVAHFLLTCVGAGLPLKATAGLHQAVRHQDPETGFTHHGYLNLLLAAAVAAGGAGQDEVRTVLEIEDSGELARRIGALDRDAALRARSVLVSYGSCSTGTPPQQARDILESTRERKGAQ</sequence>